<evidence type="ECO:0000313" key="1">
    <source>
        <dbReference type="EMBL" id="GAA3569885.1"/>
    </source>
</evidence>
<keyword evidence="2" id="KW-1185">Reference proteome</keyword>
<protein>
    <submittedName>
        <fullName evidence="1">Uncharacterized protein</fullName>
    </submittedName>
</protein>
<name>A0ABP6XNZ9_9ACTN</name>
<sequence>MLGVGVLLVALVLGGLATVDRLRGGASSPVAVADRVLAALDHEDLGALARLVEPGERAALLRAATSLSARLADLDLPGSVGGGAVGPTADALDGLDLDLTGATPQEESHAGDVAVVGLGDLAVRVRTDPARAHGLLRAWFAYRQTDAPEDVTRPVDELPGLSVRKRLVTVVRDGRWYVSVVGTLLGPGIPPGSLADVEALPPHASPTPQAAVETTVRTLLDGRTRRDASGLAATLDASGSDTVQLWATQLAVVGLDRAPAPVTALTTVAGEVSGDRAVVRVQTLKVGDGSGFDLAGPCVSANGERGCLRPSGYRYDGGLGSLGALELLGRDGSFTLTAVRTGDGWVTSLPESLADAVVGYGAGLTREQVLMVLGQERLDGSGGALEPDRPTDATFTSAGYAVRTVRIERAGLYRVVPGPDGGNRSTLYGPNGEAAVQPFFPNDSVYRLTPGDHTLLVWADDAFTRTLDRAGTPYVQRLEVRSVR</sequence>
<dbReference type="EMBL" id="BAAAYR010000004">
    <property type="protein sequence ID" value="GAA3569885.1"/>
    <property type="molecule type" value="Genomic_DNA"/>
</dbReference>
<accession>A0ABP6XNZ9</accession>
<comment type="caution">
    <text evidence="1">The sequence shown here is derived from an EMBL/GenBank/DDBJ whole genome shotgun (WGS) entry which is preliminary data.</text>
</comment>
<proteinExistence type="predicted"/>
<dbReference type="Proteomes" id="UP001500767">
    <property type="component" value="Unassembled WGS sequence"/>
</dbReference>
<dbReference type="RefSeq" id="WP_204913242.1">
    <property type="nucleotide sequence ID" value="NZ_BAAAYR010000004.1"/>
</dbReference>
<evidence type="ECO:0000313" key="2">
    <source>
        <dbReference type="Proteomes" id="UP001500767"/>
    </source>
</evidence>
<reference evidence="2" key="1">
    <citation type="journal article" date="2019" name="Int. J. Syst. Evol. Microbiol.">
        <title>The Global Catalogue of Microorganisms (GCM) 10K type strain sequencing project: providing services to taxonomists for standard genome sequencing and annotation.</title>
        <authorList>
            <consortium name="The Broad Institute Genomics Platform"/>
            <consortium name="The Broad Institute Genome Sequencing Center for Infectious Disease"/>
            <person name="Wu L."/>
            <person name="Ma J."/>
        </authorList>
    </citation>
    <scope>NUCLEOTIDE SEQUENCE [LARGE SCALE GENOMIC DNA]</scope>
    <source>
        <strain evidence="2">JCM 16540</strain>
    </source>
</reference>
<gene>
    <name evidence="1" type="ORF">GCM10022197_27840</name>
</gene>
<organism evidence="1 2">
    <name type="scientific">Microlunatus spumicola</name>
    <dbReference type="NCBI Taxonomy" id="81499"/>
    <lineage>
        <taxon>Bacteria</taxon>
        <taxon>Bacillati</taxon>
        <taxon>Actinomycetota</taxon>
        <taxon>Actinomycetes</taxon>
        <taxon>Propionibacteriales</taxon>
        <taxon>Propionibacteriaceae</taxon>
        <taxon>Microlunatus</taxon>
    </lineage>
</organism>